<feature type="chain" id="PRO_5043751751" description="Insulin-like domain-containing protein" evidence="7">
    <location>
        <begin position="23"/>
        <end position="97"/>
    </location>
</feature>
<dbReference type="InterPro" id="IPR022352">
    <property type="entry name" value="Ins/IGF/rlx"/>
</dbReference>
<dbReference type="SUPFAM" id="SSF56994">
    <property type="entry name" value="Insulin-like"/>
    <property type="match status" value="1"/>
</dbReference>
<evidence type="ECO:0000256" key="5">
    <source>
        <dbReference type="ARBA" id="ARBA00023157"/>
    </source>
</evidence>
<dbReference type="Proteomes" id="UP001314205">
    <property type="component" value="Unassembled WGS sequence"/>
</dbReference>
<evidence type="ECO:0000256" key="7">
    <source>
        <dbReference type="SAM" id="SignalP"/>
    </source>
</evidence>
<dbReference type="Gene3D" id="1.10.100.10">
    <property type="entry name" value="Insulin-like"/>
    <property type="match status" value="1"/>
</dbReference>
<sequence>MMKLKSTLAFLVLLSLLQVFKCEEEYVQTYCGRRLATTLAFLCDNSLEEKRSNYVIGESNRPWLSLHKAKRLSRNKRQIVAECCDKPCSVDELLTYC</sequence>
<keyword evidence="5" id="KW-1015">Disulfide bond</keyword>
<evidence type="ECO:0000256" key="1">
    <source>
        <dbReference type="ARBA" id="ARBA00009034"/>
    </source>
</evidence>
<evidence type="ECO:0000313" key="9">
    <source>
        <dbReference type="EMBL" id="CAK1590656.1"/>
    </source>
</evidence>
<comment type="subcellular location">
    <subcellularLocation>
        <location evidence="6">Secreted</location>
    </subcellularLocation>
</comment>
<gene>
    <name evidence="9" type="ORF">PARMNEM_LOCUS10990</name>
</gene>
<dbReference type="InterPro" id="IPR036438">
    <property type="entry name" value="Insulin-like_sf"/>
</dbReference>
<reference evidence="9 10" key="1">
    <citation type="submission" date="2023-11" db="EMBL/GenBank/DDBJ databases">
        <authorList>
            <person name="Hedman E."/>
            <person name="Englund M."/>
            <person name="Stromberg M."/>
            <person name="Nyberg Akerstrom W."/>
            <person name="Nylinder S."/>
            <person name="Jareborg N."/>
            <person name="Kallberg Y."/>
            <person name="Kronander E."/>
        </authorList>
    </citation>
    <scope>NUCLEOTIDE SEQUENCE [LARGE SCALE GENOMIC DNA]</scope>
</reference>
<evidence type="ECO:0000256" key="6">
    <source>
        <dbReference type="RuleBase" id="RU000406"/>
    </source>
</evidence>
<evidence type="ECO:0000259" key="8">
    <source>
        <dbReference type="SMART" id="SM00078"/>
    </source>
</evidence>
<dbReference type="PRINTS" id="PR00276">
    <property type="entry name" value="INSULINFAMLY"/>
</dbReference>
<name>A0AAV1L9S0_9NEOP</name>
<comment type="similarity">
    <text evidence="1 6">Belongs to the insulin family.</text>
</comment>
<proteinExistence type="inferred from homology"/>
<organism evidence="9 10">
    <name type="scientific">Parnassius mnemosyne</name>
    <name type="common">clouded apollo</name>
    <dbReference type="NCBI Taxonomy" id="213953"/>
    <lineage>
        <taxon>Eukaryota</taxon>
        <taxon>Metazoa</taxon>
        <taxon>Ecdysozoa</taxon>
        <taxon>Arthropoda</taxon>
        <taxon>Hexapoda</taxon>
        <taxon>Insecta</taxon>
        <taxon>Pterygota</taxon>
        <taxon>Neoptera</taxon>
        <taxon>Endopterygota</taxon>
        <taxon>Lepidoptera</taxon>
        <taxon>Glossata</taxon>
        <taxon>Ditrysia</taxon>
        <taxon>Papilionoidea</taxon>
        <taxon>Papilionidae</taxon>
        <taxon>Parnassiinae</taxon>
        <taxon>Parnassini</taxon>
        <taxon>Parnassius</taxon>
        <taxon>Driopa</taxon>
    </lineage>
</organism>
<dbReference type="Pfam" id="PF00049">
    <property type="entry name" value="Insulin"/>
    <property type="match status" value="1"/>
</dbReference>
<dbReference type="SMART" id="SM00078">
    <property type="entry name" value="IlGF"/>
    <property type="match status" value="1"/>
</dbReference>
<dbReference type="GO" id="GO:0005576">
    <property type="term" value="C:extracellular region"/>
    <property type="evidence" value="ECO:0007669"/>
    <property type="project" value="UniProtKB-SubCell"/>
</dbReference>
<keyword evidence="6" id="KW-0964">Secreted</keyword>
<dbReference type="PANTHER" id="PTHR13647:SF4">
    <property type="entry name" value="INSULIN-LIKE PEPTIDE 1-RELATED"/>
    <property type="match status" value="1"/>
</dbReference>
<dbReference type="InterPro" id="IPR016179">
    <property type="entry name" value="Insulin-like"/>
</dbReference>
<evidence type="ECO:0000256" key="4">
    <source>
        <dbReference type="ARBA" id="ARBA00022729"/>
    </source>
</evidence>
<keyword evidence="4 7" id="KW-0732">Signal</keyword>
<comment type="caution">
    <text evidence="9">The sequence shown here is derived from an EMBL/GenBank/DDBJ whole genome shotgun (WGS) entry which is preliminary data.</text>
</comment>
<keyword evidence="3" id="KW-0165">Cleavage on pair of basic residues</keyword>
<evidence type="ECO:0000256" key="3">
    <source>
        <dbReference type="ARBA" id="ARBA00022685"/>
    </source>
</evidence>
<dbReference type="InterPro" id="IPR022353">
    <property type="entry name" value="Insulin_CS"/>
</dbReference>
<protein>
    <recommendedName>
        <fullName evidence="8">Insulin-like domain-containing protein</fullName>
    </recommendedName>
</protein>
<dbReference type="PANTHER" id="PTHR13647">
    <property type="entry name" value="INSULIN-LIKE PEPTIDE 2-RELATED"/>
    <property type="match status" value="1"/>
</dbReference>
<dbReference type="CDD" id="cd04366">
    <property type="entry name" value="IlGF_insulin_bombyxin_like"/>
    <property type="match status" value="1"/>
</dbReference>
<keyword evidence="10" id="KW-1185">Reference proteome</keyword>
<accession>A0AAV1L9S0</accession>
<feature type="signal peptide" evidence="7">
    <location>
        <begin position="1"/>
        <end position="22"/>
    </location>
</feature>
<evidence type="ECO:0000313" key="10">
    <source>
        <dbReference type="Proteomes" id="UP001314205"/>
    </source>
</evidence>
<comment type="subunit">
    <text evidence="2">Heterodimer of a B chain and an A chain linked by two disulfide bonds.</text>
</comment>
<dbReference type="PROSITE" id="PS00262">
    <property type="entry name" value="INSULIN"/>
    <property type="match status" value="1"/>
</dbReference>
<dbReference type="GO" id="GO:0005179">
    <property type="term" value="F:hormone activity"/>
    <property type="evidence" value="ECO:0007669"/>
    <property type="project" value="InterPro"/>
</dbReference>
<dbReference type="AlphaFoldDB" id="A0AAV1L9S0"/>
<dbReference type="EMBL" id="CAVLGL010000085">
    <property type="protein sequence ID" value="CAK1590656.1"/>
    <property type="molecule type" value="Genomic_DNA"/>
</dbReference>
<feature type="domain" description="Insulin-like" evidence="8">
    <location>
        <begin position="28"/>
        <end position="97"/>
    </location>
</feature>
<evidence type="ECO:0000256" key="2">
    <source>
        <dbReference type="ARBA" id="ARBA00011207"/>
    </source>
</evidence>